<keyword evidence="3 9" id="KW-0489">Methyltransferase</keyword>
<protein>
    <recommendedName>
        <fullName evidence="2">DNA (cytosine-5-)-methyltransferase</fullName>
        <ecNumber evidence="2">2.1.1.37</ecNumber>
    </recommendedName>
</protein>
<keyword evidence="7" id="KW-0238">DNA-binding</keyword>
<dbReference type="InterPro" id="IPR043151">
    <property type="entry name" value="BAH_sf"/>
</dbReference>
<comment type="similarity">
    <text evidence="9 10">Belongs to the class I-like SAM-binding methyltransferase superfamily. C5-methyltransferase family.</text>
</comment>
<dbReference type="SUPFAM" id="SSF53335">
    <property type="entry name" value="S-adenosyl-L-methionine-dependent methyltransferases"/>
    <property type="match status" value="2"/>
</dbReference>
<dbReference type="PROSITE" id="PS51038">
    <property type="entry name" value="BAH"/>
    <property type="match status" value="2"/>
</dbReference>
<dbReference type="PANTHER" id="PTHR10629">
    <property type="entry name" value="CYTOSINE-SPECIFIC METHYLTRANSFERASE"/>
    <property type="match status" value="1"/>
</dbReference>
<feature type="domain" description="BAH" evidence="12">
    <location>
        <begin position="635"/>
        <end position="782"/>
    </location>
</feature>
<dbReference type="Gene3D" id="3.40.50.150">
    <property type="entry name" value="Vaccinia Virus protein VP39"/>
    <property type="match status" value="1"/>
</dbReference>
<evidence type="ECO:0000256" key="9">
    <source>
        <dbReference type="PROSITE-ProRule" id="PRU01016"/>
    </source>
</evidence>
<keyword evidence="6" id="KW-0677">Repeat</keyword>
<dbReference type="Gene3D" id="2.30.30.490">
    <property type="match status" value="2"/>
</dbReference>
<dbReference type="InterPro" id="IPR001525">
    <property type="entry name" value="C5_MeTfrase"/>
</dbReference>
<evidence type="ECO:0000259" key="12">
    <source>
        <dbReference type="PROSITE" id="PS51038"/>
    </source>
</evidence>
<evidence type="ECO:0000313" key="14">
    <source>
        <dbReference type="Proteomes" id="UP001497453"/>
    </source>
</evidence>
<feature type="compositionally biased region" description="Low complexity" evidence="11">
    <location>
        <begin position="53"/>
        <end position="77"/>
    </location>
</feature>
<reference evidence="14" key="1">
    <citation type="submission" date="2024-04" db="EMBL/GenBank/DDBJ databases">
        <authorList>
            <person name="Shaw F."/>
            <person name="Minotto A."/>
        </authorList>
    </citation>
    <scope>NUCLEOTIDE SEQUENCE [LARGE SCALE GENOMIC DNA]</scope>
</reference>
<dbReference type="EMBL" id="OZ037944">
    <property type="protein sequence ID" value="CAL1693858.1"/>
    <property type="molecule type" value="Genomic_DNA"/>
</dbReference>
<evidence type="ECO:0000256" key="8">
    <source>
        <dbReference type="ARBA" id="ARBA00023242"/>
    </source>
</evidence>
<sequence>MSRPRRPTAFDISFPTEDVVPGTTSLNDRAREAARLDYDASRRRPLPQPRPNASGSGSGSARLSSSSTTTVSGARTSLGPDGVQLKRKSEGDAGMQNEKRPRVVQPKARYLERDDEDEERADLIIIGEDTEAVPEESNNKPIRLLSDFVIYDPKHGNELISLLDLENGDVDREFQAAGLVAPVFVNEEDAGQEDDEDVPVQRLRTSAIFRFSLDYTQFDEPVYIETQYAWYILKNPGREYKSVWTDFYRPRRIAQIVVSSACENPDWDYHKFCEKSLGAYDELLGDVPQKKDVTALIESEDFSLRGVIDSLDPERPEIYRVPMIRSLFRNVDTPPSSPSRPIQRRPNTSRAPPPRHPLRAIRGVGNIDIAVLRPENQERTHVTPLIDELASHPVRFRERLQVIGPAPKPIPAHRKLELEKQLHNRVIQLWKEDKVDKKIHFPPNARLTDEYWRRITVNGEVYAIGDCIFVRAGVVLNRPAPEWPSDISQIHKTHTVADFFWLAKIISINKWDKQIHVQYFEHSSKTLLQEISDPQELFLTNTCANLEIPNILGKAVVHTNYIKSRSSQEIHRLHFFCNLVYNDQDGSFTSLSSFTTVDLSSMDPPDNCPNCALHQQHLSERHPEVISDGLTFQGNHYHLHDYILIKSEPTPCVEGGHLPDVQCDTCRMKATPAVVGLITDIKWAKSTRRLNDHFVTVRVLGRIADITGVMGCPKDIIRDEQHLFFTDLEMDVPMDSIVKQCRVLHVNSYSKSALTAFLGLSPYHFYVQYSFPHLNIQKWRDGRKLEVDEVLICPICYAQDQKWERDMQEFMAAQRRRPLRALDIFAGVGAFSFAMEAIAGVKTTHAVEISPSAAKTLQKNSPDTVVYNQCANKVLQYAYKSFKKQEVEPPRTKGDEKPLPAPPKPGDIDCIIAGFPCQPHSALNMYQKANDKKSHLILNLLSWVDFMKPKYCYFENVRGFLKYKLNAVQETRYKVAGGIELGGLKFVVRAMLAMGYQIRIALLQAAHYSTPQSRVRFFLVAAQNHLQLPAFPTPTHEFPLHDALEIKPPDILPLRPMITVDGSAPYKYVTVQDAIEDLPIFDWKHAEVDGPWRVIQHPETGLELTVPAHDCNPERSKCGISGKDFRYTFKRPQTSFQEKCRAQATDDIQHFTRVLKSEVVRRVVKIPLQAKADYRKLPQSDWEWQFANPSSAVARDGFRPGKFSRCLYGRLDKNAWFHTTVTNVEPTAKQSWVLHPWCKRVVTVRELARSQGFPDSFVFHSENNDIKTMHRQIGNAVPWPVAEALGRELRDAMFKDWLESRDNAIVIE</sequence>
<feature type="active site" evidence="9">
    <location>
        <position position="917"/>
    </location>
</feature>
<evidence type="ECO:0000256" key="4">
    <source>
        <dbReference type="ARBA" id="ARBA00022679"/>
    </source>
</evidence>
<evidence type="ECO:0000256" key="6">
    <source>
        <dbReference type="ARBA" id="ARBA00022737"/>
    </source>
</evidence>
<evidence type="ECO:0000256" key="1">
    <source>
        <dbReference type="ARBA" id="ARBA00004123"/>
    </source>
</evidence>
<evidence type="ECO:0000256" key="11">
    <source>
        <dbReference type="SAM" id="MobiDB-lite"/>
    </source>
</evidence>
<feature type="region of interest" description="Disordered" evidence="11">
    <location>
        <begin position="330"/>
        <end position="359"/>
    </location>
</feature>
<evidence type="ECO:0000256" key="3">
    <source>
        <dbReference type="ARBA" id="ARBA00022603"/>
    </source>
</evidence>
<accession>A0ABP1CEI3</accession>
<organism evidence="13 14">
    <name type="scientific">Somion occarium</name>
    <dbReference type="NCBI Taxonomy" id="3059160"/>
    <lineage>
        <taxon>Eukaryota</taxon>
        <taxon>Fungi</taxon>
        <taxon>Dikarya</taxon>
        <taxon>Basidiomycota</taxon>
        <taxon>Agaricomycotina</taxon>
        <taxon>Agaricomycetes</taxon>
        <taxon>Polyporales</taxon>
        <taxon>Cerrenaceae</taxon>
        <taxon>Somion</taxon>
    </lineage>
</organism>
<evidence type="ECO:0000256" key="10">
    <source>
        <dbReference type="RuleBase" id="RU000416"/>
    </source>
</evidence>
<gene>
    <name evidence="13" type="ORF">GFSPODELE1_LOCUS34</name>
</gene>
<dbReference type="NCBIfam" id="TIGR00675">
    <property type="entry name" value="dcm"/>
    <property type="match status" value="1"/>
</dbReference>
<dbReference type="Pfam" id="PF01426">
    <property type="entry name" value="BAH"/>
    <property type="match status" value="1"/>
</dbReference>
<keyword evidence="14" id="KW-1185">Reference proteome</keyword>
<proteinExistence type="inferred from homology"/>
<dbReference type="EC" id="2.1.1.37" evidence="2"/>
<dbReference type="PROSITE" id="PS51679">
    <property type="entry name" value="SAM_MT_C5"/>
    <property type="match status" value="1"/>
</dbReference>
<dbReference type="Pfam" id="PF00145">
    <property type="entry name" value="DNA_methylase"/>
    <property type="match status" value="1"/>
</dbReference>
<dbReference type="InterPro" id="IPR029063">
    <property type="entry name" value="SAM-dependent_MTases_sf"/>
</dbReference>
<dbReference type="PRINTS" id="PR00105">
    <property type="entry name" value="C5METTRFRASE"/>
</dbReference>
<dbReference type="InterPro" id="IPR001025">
    <property type="entry name" value="BAH_dom"/>
</dbReference>
<evidence type="ECO:0000256" key="5">
    <source>
        <dbReference type="ARBA" id="ARBA00022691"/>
    </source>
</evidence>
<name>A0ABP1CEI3_9APHY</name>
<evidence type="ECO:0000256" key="2">
    <source>
        <dbReference type="ARBA" id="ARBA00011975"/>
    </source>
</evidence>
<dbReference type="Proteomes" id="UP001497453">
    <property type="component" value="Chromosome 1"/>
</dbReference>
<dbReference type="Pfam" id="PF12047">
    <property type="entry name" value="DNMT1-RFD"/>
    <property type="match status" value="1"/>
</dbReference>
<feature type="compositionally biased region" description="Basic and acidic residues" evidence="11">
    <location>
        <begin position="28"/>
        <end position="42"/>
    </location>
</feature>
<evidence type="ECO:0000313" key="13">
    <source>
        <dbReference type="EMBL" id="CAL1693858.1"/>
    </source>
</evidence>
<keyword evidence="5 9" id="KW-0949">S-adenosyl-L-methionine</keyword>
<feature type="compositionally biased region" description="Basic and acidic residues" evidence="11">
    <location>
        <begin position="87"/>
        <end position="101"/>
    </location>
</feature>
<keyword evidence="4 9" id="KW-0808">Transferase</keyword>
<evidence type="ECO:0000256" key="7">
    <source>
        <dbReference type="ARBA" id="ARBA00023125"/>
    </source>
</evidence>
<comment type="subcellular location">
    <subcellularLocation>
        <location evidence="1">Nucleus</location>
    </subcellularLocation>
</comment>
<feature type="domain" description="BAH" evidence="12">
    <location>
        <begin position="460"/>
        <end position="592"/>
    </location>
</feature>
<dbReference type="PANTHER" id="PTHR10629:SF52">
    <property type="entry name" value="DNA (CYTOSINE-5)-METHYLTRANSFERASE 1"/>
    <property type="match status" value="1"/>
</dbReference>
<dbReference type="InterPro" id="IPR022702">
    <property type="entry name" value="Cytosine_MeTrfase1_RFD"/>
</dbReference>
<keyword evidence="8" id="KW-0539">Nucleus</keyword>
<dbReference type="Gene3D" id="3.90.120.10">
    <property type="entry name" value="DNA Methylase, subunit A, domain 2"/>
    <property type="match status" value="1"/>
</dbReference>
<dbReference type="InterPro" id="IPR050390">
    <property type="entry name" value="C5-Methyltransferase"/>
</dbReference>
<feature type="region of interest" description="Disordered" evidence="11">
    <location>
        <begin position="1"/>
        <end position="106"/>
    </location>
</feature>
<dbReference type="PIRSF" id="PIRSF037404">
    <property type="entry name" value="DNMT1"/>
    <property type="match status" value="1"/>
</dbReference>